<dbReference type="EMBL" id="JAINUG010000120">
    <property type="protein sequence ID" value="KAJ8395039.1"/>
    <property type="molecule type" value="Genomic_DNA"/>
</dbReference>
<comment type="caution">
    <text evidence="1">The sequence shown here is derived from an EMBL/GenBank/DDBJ whole genome shotgun (WGS) entry which is preliminary data.</text>
</comment>
<proteinExistence type="predicted"/>
<dbReference type="AlphaFoldDB" id="A0AAD7WGE6"/>
<evidence type="ECO:0000313" key="1">
    <source>
        <dbReference type="EMBL" id="KAJ8395039.1"/>
    </source>
</evidence>
<reference evidence="1" key="1">
    <citation type="journal article" date="2023" name="Science">
        <title>Genome structures resolve the early diversification of teleost fishes.</title>
        <authorList>
            <person name="Parey E."/>
            <person name="Louis A."/>
            <person name="Montfort J."/>
            <person name="Bouchez O."/>
            <person name="Roques C."/>
            <person name="Iampietro C."/>
            <person name="Lluch J."/>
            <person name="Castinel A."/>
            <person name="Donnadieu C."/>
            <person name="Desvignes T."/>
            <person name="Floi Bucao C."/>
            <person name="Jouanno E."/>
            <person name="Wen M."/>
            <person name="Mejri S."/>
            <person name="Dirks R."/>
            <person name="Jansen H."/>
            <person name="Henkel C."/>
            <person name="Chen W.J."/>
            <person name="Zahm M."/>
            <person name="Cabau C."/>
            <person name="Klopp C."/>
            <person name="Thompson A.W."/>
            <person name="Robinson-Rechavi M."/>
            <person name="Braasch I."/>
            <person name="Lecointre G."/>
            <person name="Bobe J."/>
            <person name="Postlethwait J.H."/>
            <person name="Berthelot C."/>
            <person name="Roest Crollius H."/>
            <person name="Guiguen Y."/>
        </authorList>
    </citation>
    <scope>NUCLEOTIDE SEQUENCE</scope>
    <source>
        <strain evidence="1">NC1722</strain>
    </source>
</reference>
<gene>
    <name evidence="1" type="ORF">AAFF_G00039900</name>
</gene>
<accession>A0AAD7WGE6</accession>
<name>A0AAD7WGE6_9TELE</name>
<organism evidence="1 2">
    <name type="scientific">Aldrovandia affinis</name>
    <dbReference type="NCBI Taxonomy" id="143900"/>
    <lineage>
        <taxon>Eukaryota</taxon>
        <taxon>Metazoa</taxon>
        <taxon>Chordata</taxon>
        <taxon>Craniata</taxon>
        <taxon>Vertebrata</taxon>
        <taxon>Euteleostomi</taxon>
        <taxon>Actinopterygii</taxon>
        <taxon>Neopterygii</taxon>
        <taxon>Teleostei</taxon>
        <taxon>Notacanthiformes</taxon>
        <taxon>Halosauridae</taxon>
        <taxon>Aldrovandia</taxon>
    </lineage>
</organism>
<dbReference type="Proteomes" id="UP001221898">
    <property type="component" value="Unassembled WGS sequence"/>
</dbReference>
<protein>
    <submittedName>
        <fullName evidence="1">Uncharacterized protein</fullName>
    </submittedName>
</protein>
<evidence type="ECO:0000313" key="2">
    <source>
        <dbReference type="Proteomes" id="UP001221898"/>
    </source>
</evidence>
<sequence>MSVQGSDLCCLKTCHRSKVKAHPVRNKPTAAAYTVDDPRSLLALGQGKARARACATSSVTCLARPKPKAHWADGTALEVEPSPE</sequence>
<keyword evidence="2" id="KW-1185">Reference proteome</keyword>